<name>A0AAW2D2Z3_9ROSI</name>
<organism evidence="1 2">
    <name type="scientific">Lithocarpus litseifolius</name>
    <dbReference type="NCBI Taxonomy" id="425828"/>
    <lineage>
        <taxon>Eukaryota</taxon>
        <taxon>Viridiplantae</taxon>
        <taxon>Streptophyta</taxon>
        <taxon>Embryophyta</taxon>
        <taxon>Tracheophyta</taxon>
        <taxon>Spermatophyta</taxon>
        <taxon>Magnoliopsida</taxon>
        <taxon>eudicotyledons</taxon>
        <taxon>Gunneridae</taxon>
        <taxon>Pentapetalae</taxon>
        <taxon>rosids</taxon>
        <taxon>fabids</taxon>
        <taxon>Fagales</taxon>
        <taxon>Fagaceae</taxon>
        <taxon>Lithocarpus</taxon>
    </lineage>
</organism>
<reference evidence="1 2" key="1">
    <citation type="submission" date="2024-01" db="EMBL/GenBank/DDBJ databases">
        <title>A telomere-to-telomere, gap-free genome of sweet tea (Lithocarpus litseifolius).</title>
        <authorList>
            <person name="Zhou J."/>
        </authorList>
    </citation>
    <scope>NUCLEOTIDE SEQUENCE [LARGE SCALE GENOMIC DNA]</scope>
    <source>
        <strain evidence="1">Zhou-2022a</strain>
        <tissue evidence="1">Leaf</tissue>
    </source>
</reference>
<sequence length="99" mass="11127">MAGRPFKLLFDQPPPLHGGSSLKYQFEKAVASSGLDFDPASLDGKDWGALDLFRQFLFYQTHLSQAEGFIGTFLQLQHLVGTAISGFGRYQLHQFLYLE</sequence>
<gene>
    <name evidence="1" type="ORF">SO802_011589</name>
</gene>
<dbReference type="AlphaFoldDB" id="A0AAW2D2Z3"/>
<accession>A0AAW2D2Z3</accession>
<keyword evidence="2" id="KW-1185">Reference proteome</keyword>
<evidence type="ECO:0000313" key="2">
    <source>
        <dbReference type="Proteomes" id="UP001459277"/>
    </source>
</evidence>
<protein>
    <submittedName>
        <fullName evidence="1">Uncharacterized protein</fullName>
    </submittedName>
</protein>
<evidence type="ECO:0000313" key="1">
    <source>
        <dbReference type="EMBL" id="KAL0004028.1"/>
    </source>
</evidence>
<proteinExistence type="predicted"/>
<dbReference type="Proteomes" id="UP001459277">
    <property type="component" value="Unassembled WGS sequence"/>
</dbReference>
<comment type="caution">
    <text evidence="1">The sequence shown here is derived from an EMBL/GenBank/DDBJ whole genome shotgun (WGS) entry which is preliminary data.</text>
</comment>
<dbReference type="EMBL" id="JAZDWU010000004">
    <property type="protein sequence ID" value="KAL0004028.1"/>
    <property type="molecule type" value="Genomic_DNA"/>
</dbReference>